<keyword evidence="2" id="KW-0732">Signal</keyword>
<evidence type="ECO:0000313" key="3">
    <source>
        <dbReference type="EMBL" id="SFP45124.1"/>
    </source>
</evidence>
<dbReference type="EMBL" id="FOVH01000014">
    <property type="protein sequence ID" value="SFP45124.1"/>
    <property type="molecule type" value="Genomic_DNA"/>
</dbReference>
<dbReference type="RefSeq" id="WP_075023381.1">
    <property type="nucleotide sequence ID" value="NZ_FOVH01000014.1"/>
</dbReference>
<dbReference type="Proteomes" id="UP000183413">
    <property type="component" value="Unassembled WGS sequence"/>
</dbReference>
<keyword evidence="4" id="KW-1185">Reference proteome</keyword>
<dbReference type="InParanoid" id="A0A1I5QFN2"/>
<evidence type="ECO:0000256" key="1">
    <source>
        <dbReference type="SAM" id="MobiDB-lite"/>
    </source>
</evidence>
<reference evidence="3 4" key="1">
    <citation type="submission" date="2016-10" db="EMBL/GenBank/DDBJ databases">
        <authorList>
            <person name="de Groot N.N."/>
        </authorList>
    </citation>
    <scope>NUCLEOTIDE SEQUENCE [LARGE SCALE GENOMIC DNA]</scope>
    <source>
        <strain evidence="3 4">DSM 43067</strain>
    </source>
</reference>
<name>A0A1I5QFN2_9ACTN</name>
<evidence type="ECO:0000313" key="4">
    <source>
        <dbReference type="Proteomes" id="UP000183413"/>
    </source>
</evidence>
<dbReference type="AlphaFoldDB" id="A0A1I5QFN2"/>
<protein>
    <submittedName>
        <fullName evidence="3">Uncharacterized protein</fullName>
    </submittedName>
</protein>
<feature type="chain" id="PRO_5038398392" evidence="2">
    <location>
        <begin position="29"/>
        <end position="272"/>
    </location>
</feature>
<dbReference type="eggNOG" id="ENOG5033YUM">
    <property type="taxonomic scope" value="Bacteria"/>
</dbReference>
<sequence length="272" mass="28598">MKLARPVKRVTRLALSAAALGAALTVGAGTAAQAAPAAPAANPDPIPDTFDFSDCPPLPEGSDPRLSRCVSVIVTSGTFHVGAFDQAIDKPIRMTFANAYNPQTFKYTAVFGKMRAERMLVQPGLFGDPLLTAVYAQPEYAGVFDQPTSADFHIKVGLKIRLVNPFLGSNCRVGSDSNPITLELTTATTSPPAPNTPITGEPARVVRTDPPPTVRSAKHVDNSFSVPGAKGCVFGGGIADWLVNQVGGFPSAAGKNTVIFNEYLALKPYSEL</sequence>
<organism evidence="3 4">
    <name type="scientific">Actinomadura madurae</name>
    <dbReference type="NCBI Taxonomy" id="1993"/>
    <lineage>
        <taxon>Bacteria</taxon>
        <taxon>Bacillati</taxon>
        <taxon>Actinomycetota</taxon>
        <taxon>Actinomycetes</taxon>
        <taxon>Streptosporangiales</taxon>
        <taxon>Thermomonosporaceae</taxon>
        <taxon>Actinomadura</taxon>
    </lineage>
</organism>
<accession>A0A1I5QFN2</accession>
<feature type="region of interest" description="Disordered" evidence="1">
    <location>
        <begin position="187"/>
        <end position="207"/>
    </location>
</feature>
<gene>
    <name evidence="3" type="ORF">SAMN04489713_114119</name>
</gene>
<feature type="signal peptide" evidence="2">
    <location>
        <begin position="1"/>
        <end position="28"/>
    </location>
</feature>
<evidence type="ECO:0000256" key="2">
    <source>
        <dbReference type="SAM" id="SignalP"/>
    </source>
</evidence>
<proteinExistence type="predicted"/>